<comment type="catalytic activity">
    <reaction evidence="5 6">
        <text>queuosine 5'-phosphate + H2O = queuine + D-ribose 5-phosphate</text>
        <dbReference type="Rhea" id="RHEA:75387"/>
        <dbReference type="ChEBI" id="CHEBI:15377"/>
        <dbReference type="ChEBI" id="CHEBI:17433"/>
        <dbReference type="ChEBI" id="CHEBI:78346"/>
        <dbReference type="ChEBI" id="CHEBI:194371"/>
    </reaction>
    <physiologicalReaction direction="left-to-right" evidence="5 6">
        <dbReference type="Rhea" id="RHEA:75388"/>
    </physiologicalReaction>
</comment>
<keyword evidence="1 6" id="KW-0378">Hydrolase</keyword>
<dbReference type="EMBL" id="OX597814">
    <property type="protein sequence ID" value="CAI9715109.1"/>
    <property type="molecule type" value="Genomic_DNA"/>
</dbReference>
<evidence type="ECO:0000256" key="5">
    <source>
        <dbReference type="ARBA" id="ARBA00048204"/>
    </source>
</evidence>
<dbReference type="PANTHER" id="PTHR21314:SF0">
    <property type="entry name" value="QUEUOSINE 5'-PHOSPHATE N-GLYCOSYLASE_HYDROLASE"/>
    <property type="match status" value="1"/>
</dbReference>
<comment type="function">
    <text evidence="6">Catalyzes the hydrolysis of queuosine 5'-phosphate, releasing the nucleobase queuine (q). Is required for salvage of queuine from exogenous queuosine (Q) that is imported and then converted to queuosine 5'-phosphate intracellularly.</text>
</comment>
<evidence type="ECO:0000256" key="2">
    <source>
        <dbReference type="ARBA" id="ARBA00035119"/>
    </source>
</evidence>
<evidence type="ECO:0000256" key="4">
    <source>
        <dbReference type="ARBA" id="ARBA00035393"/>
    </source>
</evidence>
<dbReference type="Proteomes" id="UP001162480">
    <property type="component" value="Chromosome 1"/>
</dbReference>
<gene>
    <name evidence="7" type="ORF">OCTVUL_1B023281</name>
</gene>
<protein>
    <recommendedName>
        <fullName evidence="3 6">Queuosine 5'-phosphate N-glycosylase/hydrolase</fullName>
        <ecNumber evidence="6">3.2.2.-</ecNumber>
    </recommendedName>
    <alternativeName>
        <fullName evidence="4 6">Queuosine-nucleotide N-glycosylase/hydrolase</fullName>
    </alternativeName>
</protein>
<dbReference type="InterPro" id="IPR019438">
    <property type="entry name" value="Q_salvage"/>
</dbReference>
<name>A0AA36AGG3_OCTVU</name>
<organism evidence="7 8">
    <name type="scientific">Octopus vulgaris</name>
    <name type="common">Common octopus</name>
    <dbReference type="NCBI Taxonomy" id="6645"/>
    <lineage>
        <taxon>Eukaryota</taxon>
        <taxon>Metazoa</taxon>
        <taxon>Spiralia</taxon>
        <taxon>Lophotrochozoa</taxon>
        <taxon>Mollusca</taxon>
        <taxon>Cephalopoda</taxon>
        <taxon>Coleoidea</taxon>
        <taxon>Octopodiformes</taxon>
        <taxon>Octopoda</taxon>
        <taxon>Incirrata</taxon>
        <taxon>Octopodidae</taxon>
        <taxon>Octopus</taxon>
    </lineage>
</organism>
<dbReference type="EC" id="3.2.2.-" evidence="6"/>
<evidence type="ECO:0000256" key="3">
    <source>
        <dbReference type="ARBA" id="ARBA00035306"/>
    </source>
</evidence>
<comment type="similarity">
    <text evidence="2 6">Belongs to the QNG1 protein family.</text>
</comment>
<dbReference type="Pfam" id="PF10343">
    <property type="entry name" value="Q_salvage"/>
    <property type="match status" value="1"/>
</dbReference>
<dbReference type="GO" id="GO:0016787">
    <property type="term" value="F:hydrolase activity"/>
    <property type="evidence" value="ECO:0007669"/>
    <property type="project" value="UniProtKB-KW"/>
</dbReference>
<evidence type="ECO:0000256" key="6">
    <source>
        <dbReference type="RuleBase" id="RU365002"/>
    </source>
</evidence>
<dbReference type="AlphaFoldDB" id="A0AA36AGG3"/>
<reference evidence="7" key="1">
    <citation type="submission" date="2023-08" db="EMBL/GenBank/DDBJ databases">
        <authorList>
            <person name="Alioto T."/>
            <person name="Alioto T."/>
            <person name="Gomez Garrido J."/>
        </authorList>
    </citation>
    <scope>NUCLEOTIDE SEQUENCE</scope>
</reference>
<dbReference type="PANTHER" id="PTHR21314">
    <property type="entry name" value="QUEUOSINE 5'-PHOSPHATE N-GLYCOSYLASE_HYDROLASE-RELATED"/>
    <property type="match status" value="1"/>
</dbReference>
<sequence length="357" mass="41006">MSESILSPKASSQYIAETSKDVTICSEGVAKVANLIYESVKNKSFDITNWKKHALNPKTMDVSTVDWIFVLDTMNFSFWSEDASNKYTVTYKDKAYTGYWSLCAAVNRALDNGIPITTPAYCASISGEQLADILKSDSNQEIPLFSERLQALKQTCKIIMKKYQGSFVNCIRESDNSAENLLQLIVNNFPSYRDEATYGSKQVSFYKRAQILIADIWTCFEGQSLGFFYDIEKLTMFADYRIPQILAYYGALKYSDSLMKILKDGVLMKNGDRLEVEIRGCSIWSVEMIREESQKLLDEDEETKNALFNSVLLDQFLWDYRQLHAKEMDVIPIHKRKSERKMQMYCILDLIANESMN</sequence>
<accession>A0AA36AGG3</accession>
<evidence type="ECO:0000313" key="8">
    <source>
        <dbReference type="Proteomes" id="UP001162480"/>
    </source>
</evidence>
<dbReference type="GO" id="GO:0006400">
    <property type="term" value="P:tRNA modification"/>
    <property type="evidence" value="ECO:0007669"/>
    <property type="project" value="TreeGrafter"/>
</dbReference>
<keyword evidence="8" id="KW-1185">Reference proteome</keyword>
<proteinExistence type="inferred from homology"/>
<evidence type="ECO:0000256" key="1">
    <source>
        <dbReference type="ARBA" id="ARBA00022801"/>
    </source>
</evidence>
<evidence type="ECO:0000313" key="7">
    <source>
        <dbReference type="EMBL" id="CAI9715109.1"/>
    </source>
</evidence>